<evidence type="ECO:0000313" key="2">
    <source>
        <dbReference type="EMBL" id="AND17983.1"/>
    </source>
</evidence>
<dbReference type="PANTHER" id="PTHR35908:SF1">
    <property type="entry name" value="CONSERVED PROTEIN"/>
    <property type="match status" value="1"/>
</dbReference>
<accession>A0A160KW00</accession>
<name>A0A160KW00_9MICO</name>
<proteinExistence type="predicted"/>
<evidence type="ECO:0000259" key="1">
    <source>
        <dbReference type="Pfam" id="PF18029"/>
    </source>
</evidence>
<evidence type="ECO:0000313" key="3">
    <source>
        <dbReference type="Proteomes" id="UP000077071"/>
    </source>
</evidence>
<keyword evidence="3" id="KW-1185">Reference proteome</keyword>
<dbReference type="PATRIC" id="fig|33888.3.peg.3232"/>
<protein>
    <submittedName>
        <fullName evidence="2">Glyoxalase</fullName>
    </submittedName>
</protein>
<dbReference type="InterPro" id="IPR029068">
    <property type="entry name" value="Glyas_Bleomycin-R_OHBP_Dase"/>
</dbReference>
<dbReference type="SUPFAM" id="SSF54593">
    <property type="entry name" value="Glyoxalase/Bleomycin resistance protein/Dihydroxybiphenyl dioxygenase"/>
    <property type="match status" value="1"/>
</dbReference>
<gene>
    <name evidence="2" type="ORF">A6122_2875</name>
</gene>
<dbReference type="CDD" id="cd06587">
    <property type="entry name" value="VOC"/>
    <property type="match status" value="1"/>
</dbReference>
<dbReference type="Proteomes" id="UP000077071">
    <property type="component" value="Chromosome"/>
</dbReference>
<organism evidence="2 3">
    <name type="scientific">Rathayibacter tritici</name>
    <dbReference type="NCBI Taxonomy" id="33888"/>
    <lineage>
        <taxon>Bacteria</taxon>
        <taxon>Bacillati</taxon>
        <taxon>Actinomycetota</taxon>
        <taxon>Actinomycetes</taxon>
        <taxon>Micrococcales</taxon>
        <taxon>Microbacteriaceae</taxon>
        <taxon>Rathayibacter</taxon>
    </lineage>
</organism>
<sequence>MSLRLEEIIVDCTDFRAVGHWWQEALGWDVVDEDEDGIELLAPSGRGPSLLFLDVPERKAVKNRLHLDFVPDDQEAEVARLMGLGATRADVGQGERSWVVLADPEGNEFCVLSARE</sequence>
<dbReference type="InterPro" id="IPR041581">
    <property type="entry name" value="Glyoxalase_6"/>
</dbReference>
<dbReference type="OrthoDB" id="5524593at2"/>
<dbReference type="AlphaFoldDB" id="A0A160KW00"/>
<dbReference type="RefSeq" id="WP_068256615.1">
    <property type="nucleotide sequence ID" value="NZ_CP015515.1"/>
</dbReference>
<dbReference type="PANTHER" id="PTHR35908">
    <property type="entry name" value="HYPOTHETICAL FUSION PROTEIN"/>
    <property type="match status" value="1"/>
</dbReference>
<dbReference type="EMBL" id="CP015515">
    <property type="protein sequence ID" value="AND17983.1"/>
    <property type="molecule type" value="Genomic_DNA"/>
</dbReference>
<dbReference type="Pfam" id="PF18029">
    <property type="entry name" value="Glyoxalase_6"/>
    <property type="match status" value="1"/>
</dbReference>
<dbReference type="STRING" id="33888.A6122_2875"/>
<dbReference type="KEGG" id="rtn:A6122_2875"/>
<reference evidence="2 3" key="1">
    <citation type="submission" date="2016-05" db="EMBL/GenBank/DDBJ databases">
        <title>Complete genome sequence of Rathayibacter tritici NCPPB 1953.</title>
        <authorList>
            <person name="Park J."/>
            <person name="Lee H.-H."/>
            <person name="Lee S.-W."/>
            <person name="Seo Y.-S."/>
        </authorList>
    </citation>
    <scope>NUCLEOTIDE SEQUENCE [LARGE SCALE GENOMIC DNA]</scope>
    <source>
        <strain evidence="2 3">NCPPB 1953</strain>
    </source>
</reference>
<dbReference type="Gene3D" id="3.10.180.10">
    <property type="entry name" value="2,3-Dihydroxybiphenyl 1,2-Dioxygenase, domain 1"/>
    <property type="match status" value="1"/>
</dbReference>
<feature type="domain" description="Glyoxalase-like" evidence="1">
    <location>
        <begin position="8"/>
        <end position="112"/>
    </location>
</feature>